<reference evidence="3" key="1">
    <citation type="journal article" date="2019" name="Int. J. Syst. Evol. Microbiol.">
        <title>The Global Catalogue of Microorganisms (GCM) 10K type strain sequencing project: providing services to taxonomists for standard genome sequencing and annotation.</title>
        <authorList>
            <consortium name="The Broad Institute Genomics Platform"/>
            <consortium name="The Broad Institute Genome Sequencing Center for Infectious Disease"/>
            <person name="Wu L."/>
            <person name="Ma J."/>
        </authorList>
    </citation>
    <scope>NUCLEOTIDE SEQUENCE [LARGE SCALE GENOMIC DNA]</scope>
    <source>
        <strain evidence="3">CCUG 60898</strain>
    </source>
</reference>
<feature type="transmembrane region" description="Helical" evidence="1">
    <location>
        <begin position="58"/>
        <end position="75"/>
    </location>
</feature>
<evidence type="ECO:0000256" key="1">
    <source>
        <dbReference type="SAM" id="Phobius"/>
    </source>
</evidence>
<sequence length="164" mass="19606">MKILVLLFFKPAGFGILFSVMLYFSVPLNPVYPDLYELEIYPTLNQYFNHAAESFTKLLPIFFITYFISFIYYFITNHKLILDLGLDIISSEKTLGQFRIETKYKKWNKYYIETNDSRFVKLKTNKTVYDKIIIGEDVDLIISKSNRIYRYNPLIENFRIDKLI</sequence>
<keyword evidence="3" id="KW-1185">Reference proteome</keyword>
<gene>
    <name evidence="2" type="ORF">ACFQ1G_01185</name>
</gene>
<evidence type="ECO:0000313" key="2">
    <source>
        <dbReference type="EMBL" id="MFD0975391.1"/>
    </source>
</evidence>
<dbReference type="EMBL" id="JBHTJP010000014">
    <property type="protein sequence ID" value="MFD0975391.1"/>
    <property type="molecule type" value="Genomic_DNA"/>
</dbReference>
<feature type="transmembrane region" description="Helical" evidence="1">
    <location>
        <begin position="7"/>
        <end position="26"/>
    </location>
</feature>
<name>A0ABW3IBN5_9FLAO</name>
<comment type="caution">
    <text evidence="2">The sequence shown here is derived from an EMBL/GenBank/DDBJ whole genome shotgun (WGS) entry which is preliminary data.</text>
</comment>
<protein>
    <submittedName>
        <fullName evidence="2">Uncharacterized protein</fullName>
    </submittedName>
</protein>
<keyword evidence="1" id="KW-0812">Transmembrane</keyword>
<dbReference type="Proteomes" id="UP001597100">
    <property type="component" value="Unassembled WGS sequence"/>
</dbReference>
<organism evidence="2 3">
    <name type="scientific">Salinimicrobium gaetbulicola</name>
    <dbReference type="NCBI Taxonomy" id="999702"/>
    <lineage>
        <taxon>Bacteria</taxon>
        <taxon>Pseudomonadati</taxon>
        <taxon>Bacteroidota</taxon>
        <taxon>Flavobacteriia</taxon>
        <taxon>Flavobacteriales</taxon>
        <taxon>Flavobacteriaceae</taxon>
        <taxon>Salinimicrobium</taxon>
    </lineage>
</organism>
<dbReference type="RefSeq" id="WP_380736409.1">
    <property type="nucleotide sequence ID" value="NZ_JBHTJP010000014.1"/>
</dbReference>
<evidence type="ECO:0000313" key="3">
    <source>
        <dbReference type="Proteomes" id="UP001597100"/>
    </source>
</evidence>
<accession>A0ABW3IBN5</accession>
<keyword evidence="1" id="KW-0472">Membrane</keyword>
<proteinExistence type="predicted"/>
<keyword evidence="1" id="KW-1133">Transmembrane helix</keyword>